<dbReference type="OrthoDB" id="4510424at2759"/>
<dbReference type="GeneID" id="93575413"/>
<accession>A0A1L9U8S5</accession>
<sequence>MILRIMGEVEIEMHEAICQRDELSDTCDELTCECDLYAVQLAWNNTRGSLAAEVSESKKLMKIPDPPLFGDGKTISFEDWLLAMQQKLEVNADHLSIAAIRRVYVTSRCEGDARKYLLPRLRPEAPNLLAMLADNTRSSKWWLVISFTALCLCSATSQWRRVLLKSIRRRTSTSASC</sequence>
<dbReference type="Proteomes" id="UP000184499">
    <property type="component" value="Unassembled WGS sequence"/>
</dbReference>
<dbReference type="EMBL" id="KV878691">
    <property type="protein sequence ID" value="OJJ68079.1"/>
    <property type="molecule type" value="Genomic_DNA"/>
</dbReference>
<name>A0A1L9U8S5_ASPBC</name>
<evidence type="ECO:0000313" key="1">
    <source>
        <dbReference type="EMBL" id="OJJ68079.1"/>
    </source>
</evidence>
<dbReference type="STRING" id="767769.A0A1L9U8S5"/>
<reference evidence="2" key="1">
    <citation type="journal article" date="2017" name="Genome Biol.">
        <title>Comparative genomics reveals high biological diversity and specific adaptations in the industrially and medically important fungal genus Aspergillus.</title>
        <authorList>
            <person name="de Vries R.P."/>
            <person name="Riley R."/>
            <person name="Wiebenga A."/>
            <person name="Aguilar-Osorio G."/>
            <person name="Amillis S."/>
            <person name="Uchima C.A."/>
            <person name="Anderluh G."/>
            <person name="Asadollahi M."/>
            <person name="Askin M."/>
            <person name="Barry K."/>
            <person name="Battaglia E."/>
            <person name="Bayram O."/>
            <person name="Benocci T."/>
            <person name="Braus-Stromeyer S.A."/>
            <person name="Caldana C."/>
            <person name="Canovas D."/>
            <person name="Cerqueira G.C."/>
            <person name="Chen F."/>
            <person name="Chen W."/>
            <person name="Choi C."/>
            <person name="Clum A."/>
            <person name="Dos Santos R.A."/>
            <person name="Damasio A.R."/>
            <person name="Diallinas G."/>
            <person name="Emri T."/>
            <person name="Fekete E."/>
            <person name="Flipphi M."/>
            <person name="Freyberg S."/>
            <person name="Gallo A."/>
            <person name="Gournas C."/>
            <person name="Habgood R."/>
            <person name="Hainaut M."/>
            <person name="Harispe M.L."/>
            <person name="Henrissat B."/>
            <person name="Hilden K.S."/>
            <person name="Hope R."/>
            <person name="Hossain A."/>
            <person name="Karabika E."/>
            <person name="Karaffa L."/>
            <person name="Karanyi Z."/>
            <person name="Krasevec N."/>
            <person name="Kuo A."/>
            <person name="Kusch H."/>
            <person name="LaButti K."/>
            <person name="Lagendijk E.L."/>
            <person name="Lapidus A."/>
            <person name="Levasseur A."/>
            <person name="Lindquist E."/>
            <person name="Lipzen A."/>
            <person name="Logrieco A.F."/>
            <person name="MacCabe A."/>
            <person name="Maekelae M.R."/>
            <person name="Malavazi I."/>
            <person name="Melin P."/>
            <person name="Meyer V."/>
            <person name="Mielnichuk N."/>
            <person name="Miskei M."/>
            <person name="Molnar A.P."/>
            <person name="Mule G."/>
            <person name="Ngan C.Y."/>
            <person name="Orejas M."/>
            <person name="Orosz E."/>
            <person name="Ouedraogo J.P."/>
            <person name="Overkamp K.M."/>
            <person name="Park H.-S."/>
            <person name="Perrone G."/>
            <person name="Piumi F."/>
            <person name="Punt P.J."/>
            <person name="Ram A.F."/>
            <person name="Ramon A."/>
            <person name="Rauscher S."/>
            <person name="Record E."/>
            <person name="Riano-Pachon D.M."/>
            <person name="Robert V."/>
            <person name="Roehrig J."/>
            <person name="Ruller R."/>
            <person name="Salamov A."/>
            <person name="Salih N.S."/>
            <person name="Samson R.A."/>
            <person name="Sandor E."/>
            <person name="Sanguinetti M."/>
            <person name="Schuetze T."/>
            <person name="Sepcic K."/>
            <person name="Shelest E."/>
            <person name="Sherlock G."/>
            <person name="Sophianopoulou V."/>
            <person name="Squina F.M."/>
            <person name="Sun H."/>
            <person name="Susca A."/>
            <person name="Todd R.B."/>
            <person name="Tsang A."/>
            <person name="Unkles S.E."/>
            <person name="van de Wiele N."/>
            <person name="van Rossen-Uffink D."/>
            <person name="Oliveira J.V."/>
            <person name="Vesth T.C."/>
            <person name="Visser J."/>
            <person name="Yu J.-H."/>
            <person name="Zhou M."/>
            <person name="Andersen M.R."/>
            <person name="Archer D.B."/>
            <person name="Baker S.E."/>
            <person name="Benoit I."/>
            <person name="Brakhage A.A."/>
            <person name="Braus G.H."/>
            <person name="Fischer R."/>
            <person name="Frisvad J.C."/>
            <person name="Goldman G.H."/>
            <person name="Houbraken J."/>
            <person name="Oakley B."/>
            <person name="Pocsi I."/>
            <person name="Scazzocchio C."/>
            <person name="Seiboth B."/>
            <person name="vanKuyk P.A."/>
            <person name="Wortman J."/>
            <person name="Dyer P.S."/>
            <person name="Grigoriev I.V."/>
        </authorList>
    </citation>
    <scope>NUCLEOTIDE SEQUENCE [LARGE SCALE GENOMIC DNA]</scope>
    <source>
        <strain evidence="2">CBS 101740 / IMI 381727 / IBT 21946</strain>
    </source>
</reference>
<organism evidence="1 2">
    <name type="scientific">Aspergillus brasiliensis (strain CBS 101740 / IMI 381727 / IBT 21946)</name>
    <dbReference type="NCBI Taxonomy" id="767769"/>
    <lineage>
        <taxon>Eukaryota</taxon>
        <taxon>Fungi</taxon>
        <taxon>Dikarya</taxon>
        <taxon>Ascomycota</taxon>
        <taxon>Pezizomycotina</taxon>
        <taxon>Eurotiomycetes</taxon>
        <taxon>Eurotiomycetidae</taxon>
        <taxon>Eurotiales</taxon>
        <taxon>Aspergillaceae</taxon>
        <taxon>Aspergillus</taxon>
        <taxon>Aspergillus subgen. Circumdati</taxon>
    </lineage>
</organism>
<dbReference type="RefSeq" id="XP_067475328.1">
    <property type="nucleotide sequence ID" value="XM_067622925.1"/>
</dbReference>
<proteinExistence type="predicted"/>
<dbReference type="AlphaFoldDB" id="A0A1L9U8S5"/>
<evidence type="ECO:0000313" key="2">
    <source>
        <dbReference type="Proteomes" id="UP000184499"/>
    </source>
</evidence>
<protein>
    <submittedName>
        <fullName evidence="1">Uncharacterized protein</fullName>
    </submittedName>
</protein>
<keyword evidence="2" id="KW-1185">Reference proteome</keyword>
<gene>
    <name evidence="1" type="ORF">ASPBRDRAFT_316832</name>
</gene>
<dbReference type="VEuPathDB" id="FungiDB:ASPBRDRAFT_316832"/>